<evidence type="ECO:0000259" key="2">
    <source>
        <dbReference type="Pfam" id="PF11716"/>
    </source>
</evidence>
<evidence type="ECO:0000313" key="4">
    <source>
        <dbReference type="Proteomes" id="UP000325003"/>
    </source>
</evidence>
<dbReference type="AlphaFoldDB" id="A0A5B1L653"/>
<dbReference type="NCBIfam" id="TIGR03083">
    <property type="entry name" value="maleylpyruvate isomerase family mycothiol-dependent enzyme"/>
    <property type="match status" value="1"/>
</dbReference>
<sequence>MPRLSFSDYLTAIRRESARFRDVLADCDPEAPVASCPDWTADDLLWHLATVHHWWCAMVTNRPQSPDAMGYEEPPRPEGHAALLAAFDEQHAAFVAAIEEADPSEPAWSWSGDLGNHTVAFTYRRQAHEALIHRLDAELAAGEVTPLDPALAADGVDETLDVMYGNLPAWGTFEALPRYVEFRMSDAGTSVWTQLGIFAGVAPDGEAFADEKDMHVVPDPGIPADTVVEGTADDLDAWLWHRRDDTGITVTGDRSAYDHARVVLDHPID</sequence>
<dbReference type="Gene3D" id="1.20.120.450">
    <property type="entry name" value="dinb family like domain"/>
    <property type="match status" value="1"/>
</dbReference>
<dbReference type="InterPro" id="IPR024344">
    <property type="entry name" value="MDMPI_metal-binding"/>
</dbReference>
<keyword evidence="3" id="KW-0670">Pyruvate</keyword>
<proteinExistence type="predicted"/>
<dbReference type="Pfam" id="PF11716">
    <property type="entry name" value="MDMPI_N"/>
    <property type="match status" value="1"/>
</dbReference>
<dbReference type="GO" id="GO:0005886">
    <property type="term" value="C:plasma membrane"/>
    <property type="evidence" value="ECO:0007669"/>
    <property type="project" value="TreeGrafter"/>
</dbReference>
<accession>A0A5B1L653</accession>
<evidence type="ECO:0000313" key="3">
    <source>
        <dbReference type="EMBL" id="KAA1415259.1"/>
    </source>
</evidence>
<dbReference type="InterPro" id="IPR010872">
    <property type="entry name" value="MDMPI_C-term_domain"/>
</dbReference>
<comment type="caution">
    <text evidence="3">The sequence shown here is derived from an EMBL/GenBank/DDBJ whole genome shotgun (WGS) entry which is preliminary data.</text>
</comment>
<dbReference type="InterPro" id="IPR034660">
    <property type="entry name" value="DinB/YfiT-like"/>
</dbReference>
<organism evidence="3 4">
    <name type="scientific">Nocardioides humilatus</name>
    <dbReference type="NCBI Taxonomy" id="2607660"/>
    <lineage>
        <taxon>Bacteria</taxon>
        <taxon>Bacillati</taxon>
        <taxon>Actinomycetota</taxon>
        <taxon>Actinomycetes</taxon>
        <taxon>Propionibacteriales</taxon>
        <taxon>Nocardioidaceae</taxon>
        <taxon>Nocardioides</taxon>
    </lineage>
</organism>
<gene>
    <name evidence="3" type="ORF">F0U44_21420</name>
</gene>
<dbReference type="PANTHER" id="PTHR40758">
    <property type="entry name" value="CONSERVED PROTEIN"/>
    <property type="match status" value="1"/>
</dbReference>
<feature type="domain" description="Mycothiol-dependent maleylpyruvate isomerase metal-binding" evidence="2">
    <location>
        <begin position="11"/>
        <end position="137"/>
    </location>
</feature>
<dbReference type="SUPFAM" id="SSF109854">
    <property type="entry name" value="DinB/YfiT-like putative metalloenzymes"/>
    <property type="match status" value="1"/>
</dbReference>
<dbReference type="InterPro" id="IPR017517">
    <property type="entry name" value="Maleyloyr_isom"/>
</dbReference>
<keyword evidence="4" id="KW-1185">Reference proteome</keyword>
<dbReference type="Pfam" id="PF07398">
    <property type="entry name" value="MDMPI_C"/>
    <property type="match status" value="1"/>
</dbReference>
<dbReference type="EMBL" id="VUJV01000010">
    <property type="protein sequence ID" value="KAA1415259.1"/>
    <property type="molecule type" value="Genomic_DNA"/>
</dbReference>
<evidence type="ECO:0000259" key="1">
    <source>
        <dbReference type="Pfam" id="PF07398"/>
    </source>
</evidence>
<feature type="domain" description="MDMPI C-terminal" evidence="1">
    <location>
        <begin position="151"/>
        <end position="258"/>
    </location>
</feature>
<reference evidence="3 4" key="1">
    <citation type="submission" date="2019-09" db="EMBL/GenBank/DDBJ databases">
        <title>Nocardioides panacisoli sp. nov., isolated from the soil of a ginseng field.</title>
        <authorList>
            <person name="Cho C."/>
        </authorList>
    </citation>
    <scope>NUCLEOTIDE SEQUENCE [LARGE SCALE GENOMIC DNA]</scope>
    <source>
        <strain evidence="3 4">BN130099</strain>
    </source>
</reference>
<dbReference type="GO" id="GO:0016853">
    <property type="term" value="F:isomerase activity"/>
    <property type="evidence" value="ECO:0007669"/>
    <property type="project" value="UniProtKB-KW"/>
</dbReference>
<dbReference type="Proteomes" id="UP000325003">
    <property type="component" value="Unassembled WGS sequence"/>
</dbReference>
<reference evidence="3 4" key="2">
    <citation type="submission" date="2019-09" db="EMBL/GenBank/DDBJ databases">
        <authorList>
            <person name="Jin C."/>
        </authorList>
    </citation>
    <scope>NUCLEOTIDE SEQUENCE [LARGE SCALE GENOMIC DNA]</scope>
    <source>
        <strain evidence="3 4">BN130099</strain>
    </source>
</reference>
<dbReference type="PANTHER" id="PTHR40758:SF1">
    <property type="entry name" value="CONSERVED PROTEIN"/>
    <property type="match status" value="1"/>
</dbReference>
<protein>
    <submittedName>
        <fullName evidence="3">Maleylpyruvate isomerase family protein</fullName>
    </submittedName>
</protein>
<dbReference type="RefSeq" id="WP_149730438.1">
    <property type="nucleotide sequence ID" value="NZ_VUJV01000010.1"/>
</dbReference>
<name>A0A5B1L653_9ACTN</name>
<keyword evidence="3" id="KW-0413">Isomerase</keyword>
<dbReference type="GO" id="GO:0046872">
    <property type="term" value="F:metal ion binding"/>
    <property type="evidence" value="ECO:0007669"/>
    <property type="project" value="InterPro"/>
</dbReference>